<evidence type="ECO:0000256" key="1">
    <source>
        <dbReference type="SAM" id="Coils"/>
    </source>
</evidence>
<evidence type="ECO:0000313" key="3">
    <source>
        <dbReference type="Proteomes" id="UP000239709"/>
    </source>
</evidence>
<dbReference type="Proteomes" id="UP000239709">
    <property type="component" value="Chromosome"/>
</dbReference>
<accession>A0A2S0MG59</accession>
<protein>
    <submittedName>
        <fullName evidence="2">Septicolysin</fullName>
    </submittedName>
</protein>
<name>A0A2S0MG59_9BURK</name>
<dbReference type="AlphaFoldDB" id="A0A2S0MG59"/>
<dbReference type="EMBL" id="CP027666">
    <property type="protein sequence ID" value="AVO34882.1"/>
    <property type="molecule type" value="Genomic_DNA"/>
</dbReference>
<feature type="coiled-coil region" evidence="1">
    <location>
        <begin position="120"/>
        <end position="147"/>
    </location>
</feature>
<reference evidence="2 3" key="1">
    <citation type="submission" date="2018-03" db="EMBL/GenBank/DDBJ databases">
        <title>Genome sequencing of Ottowia sp.</title>
        <authorList>
            <person name="Kim S.-J."/>
            <person name="Heo J."/>
            <person name="Kwon S.-W."/>
        </authorList>
    </citation>
    <scope>NUCLEOTIDE SEQUENCE [LARGE SCALE GENOMIC DNA]</scope>
    <source>
        <strain evidence="2 3">KADR8-3</strain>
    </source>
</reference>
<proteinExistence type="predicted"/>
<dbReference type="RefSeq" id="WP_106703431.1">
    <property type="nucleotide sequence ID" value="NZ_CP027666.1"/>
</dbReference>
<dbReference type="OrthoDB" id="3730241at2"/>
<keyword evidence="1" id="KW-0175">Coiled coil</keyword>
<dbReference type="NCBIfam" id="NF038048">
    <property type="entry name" value="DIP1984_fam"/>
    <property type="match status" value="1"/>
</dbReference>
<sequence>MKLAEALLIRADQKKKILSLRERIAQNALAQEGDSPREDIAKLIAECFAVIAEQQALVLKIDAANVAAKLPDGRPLAEVLAARDVLMQQHAILKSAVDATHKEPDRYSAREIKWVPQIDVAATQKQMEDLSKKIRQLNVQIQETNWRVEI</sequence>
<organism evidence="2 3">
    <name type="scientific">Ottowia oryzae</name>
    <dbReference type="NCBI Taxonomy" id="2109914"/>
    <lineage>
        <taxon>Bacteria</taxon>
        <taxon>Pseudomonadati</taxon>
        <taxon>Pseudomonadota</taxon>
        <taxon>Betaproteobacteria</taxon>
        <taxon>Burkholderiales</taxon>
        <taxon>Comamonadaceae</taxon>
        <taxon>Ottowia</taxon>
    </lineage>
</organism>
<dbReference type="CDD" id="cd12208">
    <property type="entry name" value="DIP1984-like"/>
    <property type="match status" value="1"/>
</dbReference>
<keyword evidence="3" id="KW-1185">Reference proteome</keyword>
<dbReference type="Gene3D" id="6.10.320.10">
    <property type="match status" value="1"/>
</dbReference>
<dbReference type="InterPro" id="IPR047741">
    <property type="entry name" value="DIP1984-like"/>
</dbReference>
<dbReference type="Pfam" id="PF20935">
    <property type="entry name" value="DUF6847"/>
    <property type="match status" value="1"/>
</dbReference>
<dbReference type="KEGG" id="otk:C6570_12040"/>
<evidence type="ECO:0000313" key="2">
    <source>
        <dbReference type="EMBL" id="AVO34882.1"/>
    </source>
</evidence>
<gene>
    <name evidence="2" type="ORF">C6570_12040</name>
</gene>